<dbReference type="PROSITE" id="PS50109">
    <property type="entry name" value="HIS_KIN"/>
    <property type="match status" value="2"/>
</dbReference>
<dbReference type="InterPro" id="IPR000014">
    <property type="entry name" value="PAS"/>
</dbReference>
<accession>A0A0D7BLM5</accession>
<dbReference type="InterPro" id="IPR035965">
    <property type="entry name" value="PAS-like_dom_sf"/>
</dbReference>
<dbReference type="PROSITE" id="PS50110">
    <property type="entry name" value="RESPONSE_REGULATORY"/>
    <property type="match status" value="2"/>
</dbReference>
<evidence type="ECO:0000259" key="9">
    <source>
        <dbReference type="PROSITE" id="PS50109"/>
    </source>
</evidence>
<dbReference type="SUPFAM" id="SSF55785">
    <property type="entry name" value="PYP-like sensor domain (PAS domain)"/>
    <property type="match status" value="1"/>
</dbReference>
<dbReference type="Pfam" id="PF00512">
    <property type="entry name" value="HisKA"/>
    <property type="match status" value="1"/>
</dbReference>
<dbReference type="SUPFAM" id="SSF52172">
    <property type="entry name" value="CheY-like"/>
    <property type="match status" value="2"/>
</dbReference>
<dbReference type="GO" id="GO:0000155">
    <property type="term" value="F:phosphorelay sensor kinase activity"/>
    <property type="evidence" value="ECO:0007669"/>
    <property type="project" value="InterPro"/>
</dbReference>
<dbReference type="EMBL" id="KN880458">
    <property type="protein sequence ID" value="KIY71120.1"/>
    <property type="molecule type" value="Genomic_DNA"/>
</dbReference>
<feature type="compositionally biased region" description="Polar residues" evidence="8">
    <location>
        <begin position="1359"/>
        <end position="1368"/>
    </location>
</feature>
<sequence>MNLDDLPLLPVLDALPPGHPAAIYDAESHEDTRLIPAWTNKAFRDLNSKNLLPLRPESKRQLDQQLSVYAHSALAPSVSLVLSLTSGQRILSSLQIHGGRWIIMMGYLKPSPTLISGLDDELLGPIALSIKTHDWASTSLGPIQNWPSTLQCVVSTMMVNPFESCIFWGKDRTLLFNDSWAKGSASKPGLMGQSGRVAFREIWETFSTHCDLVFAGQNVSREDDLLFFEPSTSSADMPALIESYYSWSYVPVRIEDGSVGGILNNCMDTTRKVISERRMRTIVNLAERTGQVKTTHEFWAAVLEALRPNEYDFPYALCYMADTALPNASSGTSEESDTVSVTSESTTSSNTTGHGSVLTLVGTLGVIAGHSGVAPHRIVLSQVCDGQQWPFAAACTSTQYLRCSNPCPEAFEARGWPGDVAGGAVMLPLLKSDAVPSGLLIFGLNTRRPYDDEYKGFHGAIINSIRNSLSVVQSIEYELRRAEEAQALDRAKNTFFQNVSHELRTPLTLIRGPCEDALKSGTLDTDNLARLKYINGASLRLLRLVNTLLLFSSAEARRLRAHFSPVRLGSKTADLASLFRSVIEKAGISYSVECGSEDDDVDEQLVYVDQGMWEKIIFNLLSNAVKYTRIGFINVTLSFTSTEVILKVQDSGCGIPEEDIDKVLLRFHRVDSSRGRSHEGTGIGLALTHELVKIHGGVIRIQSRLGIGSTFTVKLPLGSSHLPQKDVHHIPHDQDDDNGRYAKGIVEEVNGWMDSDDSSSTFSQASSESSIDRSLVLLVEDNADARAYIKSIIIKAGQDVAAVADGVAALEYISDKGRPDLIVTDIMMPRMNGLELLSALENHPDPNIQAIAVIVLSARGDTDVGSRSELGLFQGPVDFLAKPFTATELLSRVKTRLRAVRQRQSLERQSLELEKQVRVEQERYQRMSELSPVAIFETDESDRDLITYANETFFSLVGISRALPLHFNDVLSSAVQNHVEAAQRAWNEALCQGKEAHFDFVFSNGRNAFVEIICLSDGRLLGTLTDQTEQRRLAAEQLNSEREKADDAVHQRRLQEAFIDIVSHELRNPLSAIIQGADVIDGSVQRLQRILIAFRGMLKTPESAQLFVDAQIDLDDAKLAVASVSLCARHQTIIASDILAVSRLDSGLLSVTAVNFWLLDELNAVLRMYSIQSTSQGISVVLKLDDSINNDTTMYADPTRLCQILVNLITNSCRILETWEGPRVITIDCALLQAPPFGTRSADMVDDGSQVFLSIRLSDSGPGIPLDDQARLFTRFNDINSGNGARRSTSVGGTGLGLYLCKKLAELQGGQIRHISAPGEGAAFHFFIEGRRGASAGVRRLLPEGRSASPLPRLDITPPRSSNESSHGATAALPNSLHFSANDFPPRDTPPQGWPNTSNGTTPSSNGTLNHIIPLRSPLPPNIEVPRASMLVLIVEDNLINQRLLRRQLEKALFQVDTANNGLEALQFLERCLREESDSKPYPSVVLMDLEMPVLDGIEATSRIREWEQEGRLPASRLPIFAITGNARKGQIDSALNVGMDHVFTKPYKVAEIIQQIDLEGFPR</sequence>
<dbReference type="InterPro" id="IPR011006">
    <property type="entry name" value="CheY-like_superfamily"/>
</dbReference>
<dbReference type="InterPro" id="IPR036097">
    <property type="entry name" value="HisK_dim/P_sf"/>
</dbReference>
<feature type="region of interest" description="Disordered" evidence="8">
    <location>
        <begin position="329"/>
        <end position="352"/>
    </location>
</feature>
<protein>
    <recommendedName>
        <fullName evidence="2">histidine kinase</fullName>
        <ecNumber evidence="2">2.7.13.3</ecNumber>
    </recommendedName>
</protein>
<dbReference type="Gene3D" id="3.30.450.20">
    <property type="entry name" value="PAS domain"/>
    <property type="match status" value="2"/>
</dbReference>
<dbReference type="InterPro" id="IPR004358">
    <property type="entry name" value="Sig_transdc_His_kin-like_C"/>
</dbReference>
<feature type="domain" description="Histidine kinase" evidence="9">
    <location>
        <begin position="498"/>
        <end position="719"/>
    </location>
</feature>
<dbReference type="SUPFAM" id="SSF55874">
    <property type="entry name" value="ATPase domain of HSP90 chaperone/DNA topoisomerase II/histidine kinase"/>
    <property type="match status" value="2"/>
</dbReference>
<dbReference type="Gene3D" id="3.30.565.10">
    <property type="entry name" value="Histidine kinase-like ATPase, C-terminal domain"/>
    <property type="match status" value="2"/>
</dbReference>
<dbReference type="InterPro" id="IPR003661">
    <property type="entry name" value="HisK_dim/P_dom"/>
</dbReference>
<dbReference type="Proteomes" id="UP000054007">
    <property type="component" value="Unassembled WGS sequence"/>
</dbReference>
<dbReference type="EC" id="2.7.13.3" evidence="2"/>
<gene>
    <name evidence="11" type="ORF">CYLTODRAFT_143793</name>
</gene>
<dbReference type="SMART" id="SM00387">
    <property type="entry name" value="HATPase_c"/>
    <property type="match status" value="2"/>
</dbReference>
<dbReference type="Gene3D" id="3.40.50.2300">
    <property type="match status" value="2"/>
</dbReference>
<reference evidence="11 12" key="1">
    <citation type="journal article" date="2015" name="Fungal Genet. Biol.">
        <title>Evolution of novel wood decay mechanisms in Agaricales revealed by the genome sequences of Fistulina hepatica and Cylindrobasidium torrendii.</title>
        <authorList>
            <person name="Floudas D."/>
            <person name="Held B.W."/>
            <person name="Riley R."/>
            <person name="Nagy L.G."/>
            <person name="Koehler G."/>
            <person name="Ransdell A.S."/>
            <person name="Younus H."/>
            <person name="Chow J."/>
            <person name="Chiniquy J."/>
            <person name="Lipzen A."/>
            <person name="Tritt A."/>
            <person name="Sun H."/>
            <person name="Haridas S."/>
            <person name="LaButti K."/>
            <person name="Ohm R.A."/>
            <person name="Kues U."/>
            <person name="Blanchette R.A."/>
            <person name="Grigoriev I.V."/>
            <person name="Minto R.E."/>
            <person name="Hibbett D.S."/>
        </authorList>
    </citation>
    <scope>NUCLEOTIDE SEQUENCE [LARGE SCALE GENOMIC DNA]</scope>
    <source>
        <strain evidence="11 12">FP15055 ss-10</strain>
    </source>
</reference>
<dbReference type="SMART" id="SM00448">
    <property type="entry name" value="REC"/>
    <property type="match status" value="2"/>
</dbReference>
<feature type="coiled-coil region" evidence="7">
    <location>
        <begin position="896"/>
        <end position="923"/>
    </location>
</feature>
<dbReference type="OrthoDB" id="60033at2759"/>
<dbReference type="PANTHER" id="PTHR43547:SF2">
    <property type="entry name" value="HYBRID SIGNAL TRANSDUCTION HISTIDINE KINASE C"/>
    <property type="match status" value="1"/>
</dbReference>
<evidence type="ECO:0000313" key="11">
    <source>
        <dbReference type="EMBL" id="KIY71120.1"/>
    </source>
</evidence>
<keyword evidence="5" id="KW-0418">Kinase</keyword>
<evidence type="ECO:0000256" key="6">
    <source>
        <dbReference type="PROSITE-ProRule" id="PRU00169"/>
    </source>
</evidence>
<feature type="region of interest" description="Disordered" evidence="8">
    <location>
        <begin position="1342"/>
        <end position="1410"/>
    </location>
</feature>
<feature type="modified residue" description="4-aspartylphosphate" evidence="6">
    <location>
        <position position="1489"/>
    </location>
</feature>
<keyword evidence="3 6" id="KW-0597">Phosphoprotein</keyword>
<comment type="catalytic activity">
    <reaction evidence="1">
        <text>ATP + protein L-histidine = ADP + protein N-phospho-L-histidine.</text>
        <dbReference type="EC" id="2.7.13.3"/>
    </reaction>
</comment>
<dbReference type="FunFam" id="3.30.565.10:FF:000006">
    <property type="entry name" value="Sensor histidine kinase WalK"/>
    <property type="match status" value="1"/>
</dbReference>
<feature type="modified residue" description="4-aspartylphosphate" evidence="6">
    <location>
        <position position="825"/>
    </location>
</feature>
<dbReference type="PRINTS" id="PR00344">
    <property type="entry name" value="BCTRLSENSOR"/>
</dbReference>
<dbReference type="SUPFAM" id="SSF47384">
    <property type="entry name" value="Homodimeric domain of signal transducing histidine kinase"/>
    <property type="match status" value="2"/>
</dbReference>
<evidence type="ECO:0000256" key="1">
    <source>
        <dbReference type="ARBA" id="ARBA00000085"/>
    </source>
</evidence>
<evidence type="ECO:0000259" key="10">
    <source>
        <dbReference type="PROSITE" id="PS50110"/>
    </source>
</evidence>
<evidence type="ECO:0000256" key="7">
    <source>
        <dbReference type="SAM" id="Coils"/>
    </source>
</evidence>
<keyword evidence="4" id="KW-0808">Transferase</keyword>
<feature type="compositionally biased region" description="Low complexity" evidence="8">
    <location>
        <begin position="1395"/>
        <end position="1408"/>
    </location>
</feature>
<name>A0A0D7BLM5_9AGAR</name>
<proteinExistence type="predicted"/>
<keyword evidence="12" id="KW-1185">Reference proteome</keyword>
<dbReference type="InterPro" id="IPR036890">
    <property type="entry name" value="HATPase_C_sf"/>
</dbReference>
<dbReference type="InterPro" id="IPR003594">
    <property type="entry name" value="HATPase_dom"/>
</dbReference>
<dbReference type="SMART" id="SM00388">
    <property type="entry name" value="HisKA"/>
    <property type="match status" value="2"/>
</dbReference>
<dbReference type="InterPro" id="IPR001789">
    <property type="entry name" value="Sig_transdc_resp-reg_receiver"/>
</dbReference>
<dbReference type="STRING" id="1314674.A0A0D7BLM5"/>
<evidence type="ECO:0000313" key="12">
    <source>
        <dbReference type="Proteomes" id="UP000054007"/>
    </source>
</evidence>
<feature type="domain" description="Response regulatory" evidence="10">
    <location>
        <begin position="775"/>
        <end position="897"/>
    </location>
</feature>
<dbReference type="Pfam" id="PF00072">
    <property type="entry name" value="Response_reg"/>
    <property type="match status" value="2"/>
</dbReference>
<evidence type="ECO:0000256" key="8">
    <source>
        <dbReference type="SAM" id="MobiDB-lite"/>
    </source>
</evidence>
<keyword evidence="7" id="KW-0175">Coiled coil</keyword>
<dbReference type="InterPro" id="IPR005467">
    <property type="entry name" value="His_kinase_dom"/>
</dbReference>
<dbReference type="Gene3D" id="1.10.287.130">
    <property type="match status" value="2"/>
</dbReference>
<evidence type="ECO:0000256" key="5">
    <source>
        <dbReference type="ARBA" id="ARBA00022777"/>
    </source>
</evidence>
<feature type="domain" description="Histidine kinase" evidence="9">
    <location>
        <begin position="1061"/>
        <end position="1332"/>
    </location>
</feature>
<dbReference type="CDD" id="cd00156">
    <property type="entry name" value="REC"/>
    <property type="match status" value="1"/>
</dbReference>
<evidence type="ECO:0000256" key="4">
    <source>
        <dbReference type="ARBA" id="ARBA00022679"/>
    </source>
</evidence>
<dbReference type="CDD" id="cd17546">
    <property type="entry name" value="REC_hyHK_CKI1_RcsC-like"/>
    <property type="match status" value="1"/>
</dbReference>
<dbReference type="Pfam" id="PF13188">
    <property type="entry name" value="PAS_8"/>
    <property type="match status" value="1"/>
</dbReference>
<evidence type="ECO:0000256" key="3">
    <source>
        <dbReference type="ARBA" id="ARBA00022553"/>
    </source>
</evidence>
<dbReference type="CDD" id="cd00082">
    <property type="entry name" value="HisKA"/>
    <property type="match status" value="2"/>
</dbReference>
<feature type="domain" description="Response regulatory" evidence="10">
    <location>
        <begin position="1431"/>
        <end position="1561"/>
    </location>
</feature>
<evidence type="ECO:0000256" key="2">
    <source>
        <dbReference type="ARBA" id="ARBA00012438"/>
    </source>
</evidence>
<organism evidence="11 12">
    <name type="scientific">Cylindrobasidium torrendii FP15055 ss-10</name>
    <dbReference type="NCBI Taxonomy" id="1314674"/>
    <lineage>
        <taxon>Eukaryota</taxon>
        <taxon>Fungi</taxon>
        <taxon>Dikarya</taxon>
        <taxon>Basidiomycota</taxon>
        <taxon>Agaricomycotina</taxon>
        <taxon>Agaricomycetes</taxon>
        <taxon>Agaricomycetidae</taxon>
        <taxon>Agaricales</taxon>
        <taxon>Marasmiineae</taxon>
        <taxon>Physalacriaceae</taxon>
        <taxon>Cylindrobasidium</taxon>
    </lineage>
</organism>
<dbReference type="PANTHER" id="PTHR43547">
    <property type="entry name" value="TWO-COMPONENT HISTIDINE KINASE"/>
    <property type="match status" value="1"/>
</dbReference>
<dbReference type="Pfam" id="PF02518">
    <property type="entry name" value="HATPase_c"/>
    <property type="match status" value="2"/>
</dbReference>